<gene>
    <name evidence="1" type="ORF">C2E15_08915</name>
</gene>
<accession>A0A1X1DFL3</accession>
<dbReference type="Proteomes" id="UP000238365">
    <property type="component" value="Chromosome"/>
</dbReference>
<dbReference type="KEGG" id="pgz:C2E15_08915"/>
<reference evidence="1 2" key="1">
    <citation type="submission" date="2018-01" db="EMBL/GenBank/DDBJ databases">
        <title>Complete and assembled Genome of Pantoea gaviniae DSM22758T.</title>
        <authorList>
            <person name="Stevens M.J.A."/>
            <person name="Zurfluh K."/>
            <person name="Stephan R."/>
        </authorList>
    </citation>
    <scope>NUCLEOTIDE SEQUENCE [LARGE SCALE GENOMIC DNA]</scope>
    <source>
        <strain evidence="1 2">DSM 22758</strain>
    </source>
</reference>
<protein>
    <submittedName>
        <fullName evidence="1">Uncharacterized protein</fullName>
    </submittedName>
</protein>
<sequence>MALHHNFQRSPALKQKIENTVMHIAQDEANNSGVDKSWLLENNGEQYAKSALQTMAFYCESQPLEKSAAFDRLFNQRNCEVILQEIEKDR</sequence>
<evidence type="ECO:0000313" key="2">
    <source>
        <dbReference type="Proteomes" id="UP000238365"/>
    </source>
</evidence>
<organism evidence="1 2">
    <name type="scientific">Mixta gaviniae</name>
    <dbReference type="NCBI Taxonomy" id="665914"/>
    <lineage>
        <taxon>Bacteria</taxon>
        <taxon>Pseudomonadati</taxon>
        <taxon>Pseudomonadota</taxon>
        <taxon>Gammaproteobacteria</taxon>
        <taxon>Enterobacterales</taxon>
        <taxon>Erwiniaceae</taxon>
        <taxon>Mixta</taxon>
    </lineage>
</organism>
<name>A0A1X1DFL3_9GAMM</name>
<evidence type="ECO:0000313" key="1">
    <source>
        <dbReference type="EMBL" id="AUX93185.1"/>
    </source>
</evidence>
<dbReference type="AlphaFoldDB" id="A0A1X1DFL3"/>
<proteinExistence type="predicted"/>
<keyword evidence="2" id="KW-1185">Reference proteome</keyword>
<dbReference type="EMBL" id="CP026377">
    <property type="protein sequence ID" value="AUX93185.1"/>
    <property type="molecule type" value="Genomic_DNA"/>
</dbReference>
<dbReference type="RefSeq" id="WP_104957049.1">
    <property type="nucleotide sequence ID" value="NZ_CP026377.1"/>
</dbReference>